<evidence type="ECO:0000256" key="8">
    <source>
        <dbReference type="ARBA" id="ARBA00022989"/>
    </source>
</evidence>
<evidence type="ECO:0000256" key="6">
    <source>
        <dbReference type="ARBA" id="ARBA00022692"/>
    </source>
</evidence>
<keyword evidence="5 10" id="KW-0145">Chemotaxis</keyword>
<dbReference type="GO" id="GO:0071978">
    <property type="term" value="P:bacterial-type flagellum-dependent swarming motility"/>
    <property type="evidence" value="ECO:0007669"/>
    <property type="project" value="TreeGrafter"/>
</dbReference>
<evidence type="ECO:0000313" key="12">
    <source>
        <dbReference type="Proteomes" id="UP000178606"/>
    </source>
</evidence>
<organism evidence="11 12">
    <name type="scientific">Handelsmanbacteria sp. (strain RIFCSPLOWO2_12_FULL_64_10)</name>
    <dbReference type="NCBI Taxonomy" id="1817868"/>
    <lineage>
        <taxon>Bacteria</taxon>
        <taxon>Candidatus Handelsmaniibacteriota</taxon>
    </lineage>
</organism>
<name>A0A1F6D1N6_HANXR</name>
<dbReference type="PANTHER" id="PTHR35091:SF2">
    <property type="entry name" value="FLAGELLAR PROTEIN FLIL"/>
    <property type="match status" value="1"/>
</dbReference>
<proteinExistence type="inferred from homology"/>
<keyword evidence="4 10" id="KW-1003">Cell membrane</keyword>
<evidence type="ECO:0000256" key="1">
    <source>
        <dbReference type="ARBA" id="ARBA00002254"/>
    </source>
</evidence>
<accession>A0A1F6D1N6</accession>
<comment type="caution">
    <text evidence="11">The sequence shown here is derived from an EMBL/GenBank/DDBJ whole genome shotgun (WGS) entry which is preliminary data.</text>
</comment>
<comment type="function">
    <text evidence="1 10">Controls the rotational direction of flagella during chemotaxis.</text>
</comment>
<dbReference type="Pfam" id="PF03748">
    <property type="entry name" value="FliL"/>
    <property type="match status" value="1"/>
</dbReference>
<dbReference type="GO" id="GO:0005886">
    <property type="term" value="C:plasma membrane"/>
    <property type="evidence" value="ECO:0007669"/>
    <property type="project" value="UniProtKB-SubCell"/>
</dbReference>
<evidence type="ECO:0000256" key="3">
    <source>
        <dbReference type="ARBA" id="ARBA00008281"/>
    </source>
</evidence>
<dbReference type="GO" id="GO:0009425">
    <property type="term" value="C:bacterial-type flagellum basal body"/>
    <property type="evidence" value="ECO:0007669"/>
    <property type="project" value="InterPro"/>
</dbReference>
<dbReference type="Proteomes" id="UP000178606">
    <property type="component" value="Unassembled WGS sequence"/>
</dbReference>
<dbReference type="PANTHER" id="PTHR35091">
    <property type="entry name" value="FLAGELLAR PROTEIN FLIL"/>
    <property type="match status" value="1"/>
</dbReference>
<dbReference type="EMBL" id="MFKF01000083">
    <property type="protein sequence ID" value="OGG55344.1"/>
    <property type="molecule type" value="Genomic_DNA"/>
</dbReference>
<sequence>MAEERATPFKYLPLILFILAMQSTVVYYFLDRAIPKPEQQIAAEAKEEKPTTEQILLHHPFMVKGIEPVTVNPAQDEMGHLVQVAVQLGVDASSAKHQAEENRTRVQDSVTRVFVPRTLEQIRRPAHEEVKEAIRDELNKWLGGHVVEVYFTKFVIQ</sequence>
<evidence type="ECO:0000313" key="11">
    <source>
        <dbReference type="EMBL" id="OGG55344.1"/>
    </source>
</evidence>
<keyword evidence="8 10" id="KW-1133">Transmembrane helix</keyword>
<evidence type="ECO:0000256" key="7">
    <source>
        <dbReference type="ARBA" id="ARBA00022779"/>
    </source>
</evidence>
<comment type="subcellular location">
    <subcellularLocation>
        <location evidence="2">Cell membrane</location>
        <topology evidence="2">Single-pass membrane protein</topology>
    </subcellularLocation>
</comment>
<evidence type="ECO:0000256" key="10">
    <source>
        <dbReference type="RuleBase" id="RU364125"/>
    </source>
</evidence>
<keyword evidence="6 10" id="KW-0812">Transmembrane</keyword>
<dbReference type="GO" id="GO:0006935">
    <property type="term" value="P:chemotaxis"/>
    <property type="evidence" value="ECO:0007669"/>
    <property type="project" value="UniProtKB-KW"/>
</dbReference>
<feature type="transmembrane region" description="Helical" evidence="10">
    <location>
        <begin position="12"/>
        <end position="30"/>
    </location>
</feature>
<evidence type="ECO:0000256" key="5">
    <source>
        <dbReference type="ARBA" id="ARBA00022500"/>
    </source>
</evidence>
<protein>
    <recommendedName>
        <fullName evidence="10">Flagellar protein FliL</fullName>
    </recommendedName>
</protein>
<comment type="similarity">
    <text evidence="3 10">Belongs to the FliL family.</text>
</comment>
<gene>
    <name evidence="11" type="ORF">A3F84_21695</name>
</gene>
<keyword evidence="9 10" id="KW-0472">Membrane</keyword>
<dbReference type="AlphaFoldDB" id="A0A1F6D1N6"/>
<dbReference type="InterPro" id="IPR005503">
    <property type="entry name" value="FliL"/>
</dbReference>
<evidence type="ECO:0000256" key="2">
    <source>
        <dbReference type="ARBA" id="ARBA00004162"/>
    </source>
</evidence>
<reference evidence="11 12" key="1">
    <citation type="journal article" date="2016" name="Nat. Commun.">
        <title>Thousands of microbial genomes shed light on interconnected biogeochemical processes in an aquifer system.</title>
        <authorList>
            <person name="Anantharaman K."/>
            <person name="Brown C.T."/>
            <person name="Hug L.A."/>
            <person name="Sharon I."/>
            <person name="Castelle C.J."/>
            <person name="Probst A.J."/>
            <person name="Thomas B.C."/>
            <person name="Singh A."/>
            <person name="Wilkins M.J."/>
            <person name="Karaoz U."/>
            <person name="Brodie E.L."/>
            <person name="Williams K.H."/>
            <person name="Hubbard S.S."/>
            <person name="Banfield J.F."/>
        </authorList>
    </citation>
    <scope>NUCLEOTIDE SEQUENCE [LARGE SCALE GENOMIC DNA]</scope>
    <source>
        <strain evidence="12">RIFCSPLOWO2_12_FULL_64_10</strain>
    </source>
</reference>
<evidence type="ECO:0000256" key="9">
    <source>
        <dbReference type="ARBA" id="ARBA00023136"/>
    </source>
</evidence>
<evidence type="ECO:0000256" key="4">
    <source>
        <dbReference type="ARBA" id="ARBA00022475"/>
    </source>
</evidence>
<keyword evidence="7 10" id="KW-0283">Flagellar rotation</keyword>